<organism evidence="1 2">
    <name type="scientific">Chelonia mydas</name>
    <name type="common">Green sea-turtle</name>
    <name type="synonym">Chelonia agassizi</name>
    <dbReference type="NCBI Taxonomy" id="8469"/>
    <lineage>
        <taxon>Eukaryota</taxon>
        <taxon>Metazoa</taxon>
        <taxon>Chordata</taxon>
        <taxon>Craniata</taxon>
        <taxon>Vertebrata</taxon>
        <taxon>Euteleostomi</taxon>
        <taxon>Archelosauria</taxon>
        <taxon>Testudinata</taxon>
        <taxon>Testudines</taxon>
        <taxon>Cryptodira</taxon>
        <taxon>Durocryptodira</taxon>
        <taxon>Americhelydia</taxon>
        <taxon>Chelonioidea</taxon>
        <taxon>Cheloniidae</taxon>
        <taxon>Chelonia</taxon>
    </lineage>
</organism>
<gene>
    <name evidence="1" type="ORF">UY3_02597</name>
</gene>
<accession>M7BWK0</accession>
<proteinExistence type="predicted"/>
<reference evidence="2" key="1">
    <citation type="journal article" date="2013" name="Nat. Genet.">
        <title>The draft genomes of soft-shell turtle and green sea turtle yield insights into the development and evolution of the turtle-specific body plan.</title>
        <authorList>
            <person name="Wang Z."/>
            <person name="Pascual-Anaya J."/>
            <person name="Zadissa A."/>
            <person name="Li W."/>
            <person name="Niimura Y."/>
            <person name="Huang Z."/>
            <person name="Li C."/>
            <person name="White S."/>
            <person name="Xiong Z."/>
            <person name="Fang D."/>
            <person name="Wang B."/>
            <person name="Ming Y."/>
            <person name="Chen Y."/>
            <person name="Zheng Y."/>
            <person name="Kuraku S."/>
            <person name="Pignatelli M."/>
            <person name="Herrero J."/>
            <person name="Beal K."/>
            <person name="Nozawa M."/>
            <person name="Li Q."/>
            <person name="Wang J."/>
            <person name="Zhang H."/>
            <person name="Yu L."/>
            <person name="Shigenobu S."/>
            <person name="Wang J."/>
            <person name="Liu J."/>
            <person name="Flicek P."/>
            <person name="Searle S."/>
            <person name="Wang J."/>
            <person name="Kuratani S."/>
            <person name="Yin Y."/>
            <person name="Aken B."/>
            <person name="Zhang G."/>
            <person name="Irie N."/>
        </authorList>
    </citation>
    <scope>NUCLEOTIDE SEQUENCE [LARGE SCALE GENOMIC DNA]</scope>
</reference>
<keyword evidence="2" id="KW-1185">Reference proteome</keyword>
<dbReference type="AlphaFoldDB" id="M7BWK0"/>
<protein>
    <submittedName>
        <fullName evidence="1">Uncharacterized protein</fullName>
    </submittedName>
</protein>
<dbReference type="Proteomes" id="UP000031443">
    <property type="component" value="Unassembled WGS sequence"/>
</dbReference>
<name>M7BWK0_CHEMY</name>
<evidence type="ECO:0000313" key="1">
    <source>
        <dbReference type="EMBL" id="EMP40195.1"/>
    </source>
</evidence>
<sequence length="133" mass="15062">MTWDPTVLRDVQTELKDGPFRKELPSQNCILFGAAEAPNTSSPRIQLQGFYFDSFLSNANSENKMFCTPNKGPAPQLVQISRANGPTPIHTKFKLQPLILLPLESMRALPLIRMTADLDSLYFKLDQEQLKIR</sequence>
<dbReference type="EMBL" id="KB514364">
    <property type="protein sequence ID" value="EMP40195.1"/>
    <property type="molecule type" value="Genomic_DNA"/>
</dbReference>
<evidence type="ECO:0000313" key="2">
    <source>
        <dbReference type="Proteomes" id="UP000031443"/>
    </source>
</evidence>